<dbReference type="Gene3D" id="3.40.1260.10">
    <property type="entry name" value="DsrEFH-like"/>
    <property type="match status" value="1"/>
</dbReference>
<accession>K9HMZ5</accession>
<name>K9HMZ5_9PROT</name>
<gene>
    <name evidence="2" type="ORF">C882_3408</name>
</gene>
<keyword evidence="3" id="KW-1185">Reference proteome</keyword>
<dbReference type="eggNOG" id="COG2044">
    <property type="taxonomic scope" value="Bacteria"/>
</dbReference>
<dbReference type="RefSeq" id="WP_009539527.1">
    <property type="nucleotide sequence ID" value="NZ_ANHY01000005.1"/>
</dbReference>
<evidence type="ECO:0000313" key="3">
    <source>
        <dbReference type="Proteomes" id="UP000009881"/>
    </source>
</evidence>
<feature type="chain" id="PRO_5003930336" evidence="1">
    <location>
        <begin position="28"/>
        <end position="145"/>
    </location>
</feature>
<dbReference type="EMBL" id="ANHY01000005">
    <property type="protein sequence ID" value="EKV31658.1"/>
    <property type="molecule type" value="Genomic_DNA"/>
</dbReference>
<feature type="signal peptide" evidence="1">
    <location>
        <begin position="1"/>
        <end position="27"/>
    </location>
</feature>
<evidence type="ECO:0000313" key="2">
    <source>
        <dbReference type="EMBL" id="EKV31658.1"/>
    </source>
</evidence>
<protein>
    <submittedName>
        <fullName evidence="2">Uncharacterized protein</fullName>
    </submittedName>
</protein>
<dbReference type="Proteomes" id="UP000009881">
    <property type="component" value="Unassembled WGS sequence"/>
</dbReference>
<organism evidence="2 3">
    <name type="scientific">Caenispirillum salinarum AK4</name>
    <dbReference type="NCBI Taxonomy" id="1238182"/>
    <lineage>
        <taxon>Bacteria</taxon>
        <taxon>Pseudomonadati</taxon>
        <taxon>Pseudomonadota</taxon>
        <taxon>Alphaproteobacteria</taxon>
        <taxon>Rhodospirillales</taxon>
        <taxon>Novispirillaceae</taxon>
        <taxon>Caenispirillum</taxon>
    </lineage>
</organism>
<dbReference type="STRING" id="1238182.C882_3408"/>
<dbReference type="SUPFAM" id="SSF75169">
    <property type="entry name" value="DsrEFH-like"/>
    <property type="match status" value="1"/>
</dbReference>
<sequence>MRNLILGAAVALATAFGALVSPGTAAAAEKTFIVVTSDDPQTQAMAMILGHQAIGHGTEVRVLLCGPGGDMALKGAEMPTLKGPDATPQQLLSGLVKKGATAEVCGIYLPNSTHTAEDLIEGVSPVKPPVIGEYMAQPDVRYFTF</sequence>
<proteinExistence type="predicted"/>
<dbReference type="AlphaFoldDB" id="K9HMZ5"/>
<comment type="caution">
    <text evidence="2">The sequence shown here is derived from an EMBL/GenBank/DDBJ whole genome shotgun (WGS) entry which is preliminary data.</text>
</comment>
<evidence type="ECO:0000256" key="1">
    <source>
        <dbReference type="SAM" id="SignalP"/>
    </source>
</evidence>
<reference evidence="2 3" key="1">
    <citation type="journal article" date="2013" name="Genome Announc.">
        <title>Draft Genome Sequence of an Alphaproteobacterium, Caenispirillum salinarum AK4(T), Isolated from a Solar Saltern.</title>
        <authorList>
            <person name="Khatri I."/>
            <person name="Singh A."/>
            <person name="Korpole S."/>
            <person name="Pinnaka A.K."/>
            <person name="Subramanian S."/>
        </authorList>
    </citation>
    <scope>NUCLEOTIDE SEQUENCE [LARGE SCALE GENOMIC DNA]</scope>
    <source>
        <strain evidence="2 3">AK4</strain>
    </source>
</reference>
<dbReference type="InterPro" id="IPR027396">
    <property type="entry name" value="DsrEFH-like"/>
</dbReference>
<keyword evidence="1" id="KW-0732">Signal</keyword>